<evidence type="ECO:0000256" key="1">
    <source>
        <dbReference type="SAM" id="SignalP"/>
    </source>
</evidence>
<dbReference type="Pfam" id="PF08434">
    <property type="entry name" value="CLCA"/>
    <property type="match status" value="1"/>
</dbReference>
<dbReference type="Proteomes" id="UP000694394">
    <property type="component" value="Chromosome 2"/>
</dbReference>
<name>A0A8C5XQH1_MICMU</name>
<protein>
    <recommendedName>
        <fullName evidence="2">VWFA domain-containing protein</fullName>
    </recommendedName>
</protein>
<dbReference type="CDD" id="cd00198">
    <property type="entry name" value="vWFA"/>
    <property type="match status" value="1"/>
</dbReference>
<evidence type="ECO:0000313" key="4">
    <source>
        <dbReference type="Proteomes" id="UP000694394"/>
    </source>
</evidence>
<dbReference type="PANTHER" id="PTHR10579">
    <property type="entry name" value="CALCIUM-ACTIVATED CHLORIDE CHANNEL REGULATOR"/>
    <property type="match status" value="1"/>
</dbReference>
<proteinExistence type="predicted"/>
<accession>A0A8C5XQH1</accession>
<reference evidence="3" key="1">
    <citation type="submission" date="2016-12" db="EMBL/GenBank/DDBJ databases">
        <title>Mouse lemur reference genome and diversity panel.</title>
        <authorList>
            <person name="Harris R."/>
            <person name="Larsen P."/>
            <person name="Liu Y."/>
            <person name="Hughes D.S."/>
            <person name="Murali S."/>
            <person name="Raveendran M."/>
            <person name="Korchina V."/>
            <person name="Wang M."/>
            <person name="Jhangiani S."/>
            <person name="Bandaranaike D."/>
            <person name="Bellair M."/>
            <person name="Blankenburg K."/>
            <person name="Chao H."/>
            <person name="Dahdouli M."/>
            <person name="Dinh H."/>
            <person name="Doddapaneni H."/>
            <person name="English A."/>
            <person name="Firestine M."/>
            <person name="Gnanaolivu R."/>
            <person name="Gross S."/>
            <person name="Hernandez B."/>
            <person name="Javaid M."/>
            <person name="Jayaseelan J."/>
            <person name="Jones J."/>
            <person name="Khan Z."/>
            <person name="Kovar C."/>
            <person name="Kurapati P."/>
            <person name="Le B."/>
            <person name="Lee S."/>
            <person name="Li M."/>
            <person name="Mathew T."/>
            <person name="Narasimhan A."/>
            <person name="Ngo D."/>
            <person name="Nguyen L."/>
            <person name="Okwuonu G."/>
            <person name="Ongeri F."/>
            <person name="Osuji N."/>
            <person name="Pu L.-L."/>
            <person name="Puazo M."/>
            <person name="Quiroz J."/>
            <person name="Raj R."/>
            <person name="Rajbhandari K."/>
            <person name="Reid J.G."/>
            <person name="Santibanez J."/>
            <person name="Sexton D."/>
            <person name="Skinner E."/>
            <person name="Vee V."/>
            <person name="Weissenberger G."/>
            <person name="Wu Y."/>
            <person name="Xin Y."/>
            <person name="Han Y."/>
            <person name="Campbell C."/>
            <person name="Brown A."/>
            <person name="Sullivan B."/>
            <person name="Shelton J."/>
            <person name="Brown S."/>
            <person name="Dudchenko O."/>
            <person name="Machol I."/>
            <person name="Durand N."/>
            <person name="Shamim M."/>
            <person name="Lieberman A."/>
            <person name="Muzny D.M."/>
            <person name="Richards S."/>
            <person name="Yoder A."/>
            <person name="Worley K.C."/>
            <person name="Rogers J."/>
            <person name="Gibbs R.A."/>
        </authorList>
    </citation>
    <scope>NUCLEOTIDE SEQUENCE [LARGE SCALE GENOMIC DNA]</scope>
</reference>
<keyword evidence="4" id="KW-1185">Reference proteome</keyword>
<reference evidence="3" key="2">
    <citation type="submission" date="2025-08" db="UniProtKB">
        <authorList>
            <consortium name="Ensembl"/>
        </authorList>
    </citation>
    <scope>IDENTIFICATION</scope>
</reference>
<dbReference type="InterPro" id="IPR013642">
    <property type="entry name" value="CLCA_N"/>
</dbReference>
<keyword evidence="1" id="KW-0732">Signal</keyword>
<dbReference type="SUPFAM" id="SSF53300">
    <property type="entry name" value="vWA-like"/>
    <property type="match status" value="1"/>
</dbReference>
<dbReference type="EMBL" id="ABDC03002718">
    <property type="status" value="NOT_ANNOTATED_CDS"/>
    <property type="molecule type" value="Genomic_DNA"/>
</dbReference>
<dbReference type="GO" id="GO:0005229">
    <property type="term" value="F:intracellularly calcium-gated chloride channel activity"/>
    <property type="evidence" value="ECO:0007669"/>
    <property type="project" value="TreeGrafter"/>
</dbReference>
<feature type="signal peptide" evidence="1">
    <location>
        <begin position="1"/>
        <end position="21"/>
    </location>
</feature>
<evidence type="ECO:0000259" key="2">
    <source>
        <dbReference type="PROSITE" id="PS50234"/>
    </source>
</evidence>
<reference evidence="3" key="3">
    <citation type="submission" date="2025-09" db="UniProtKB">
        <authorList>
            <consortium name="Ensembl"/>
        </authorList>
    </citation>
    <scope>IDENTIFICATION</scope>
</reference>
<dbReference type="Pfam" id="PF00092">
    <property type="entry name" value="VWA"/>
    <property type="match status" value="1"/>
</dbReference>
<feature type="chain" id="PRO_5034216409" description="VWFA domain-containing protein" evidence="1">
    <location>
        <begin position="22"/>
        <end position="764"/>
    </location>
</feature>
<sequence>MGFSVNVILFLALHLLPRVKSSMVSFSNNGYDGIVIAINPSVPEDEKLIQNIKEMVTEASTYLFHATQQRAYFRNVKILIPMTWKSKSEYLMPKQESYDQADVIIANPYLKYGDDPYTLQYGQCGEKGQYIHFTPNFLLTNNLPMYGPRGRVFVHEWAHLRWGVFDEYNMDRPFYISEKNTIEATRCSTHITGTNVVFKECSGGSCITRPCRRDSQTGLYEAKCTFIPNKSQTAKESIMFMQNLESVIIKFCTAETHIKTLQTYKTKFKFQNISINYYYDLWPMNLLLICQDLENRLFRMNQAAELYLIQIIEKESLVGMVTFDSSAKIQNNLTKITDDNTYQSITANLPQVASGGTSICDGLKAGFQVITQSNQSTSGSEIILLTDGEDNQISSCFEEVKQSGAIIHTIALGPSAAKELETLSNMTGGHQFFANEDINGLTDAFSRISSRSGVTSLSKALNITGKKWINGTVPVDNTVGNDTFFVVTWTIQKPEILLQDPKGKKYNTSDFKEDQLNFRSARLQIPGIAETGTWIYSLLNKHAKSQLLTVTMTTRARSPTTVPIITTAHMSQNTAHYPSPMIVYARVSQGFLPVLGINVTAIIETEDGHQVTLELWDNGAGADTVKNDGIYSRYFTEYHGNGRYSLKVHAQARKNAARLSLRQRQNKALYIPGYVENGKIILNPPRPEVKDEMAEAEVENFSRVSSGGSFTVSGAPPNGDHTAVFPPGKITDLEAKFRSDHIQLSWTAPGKVLDKGKGKFEIMF</sequence>
<evidence type="ECO:0000313" key="3">
    <source>
        <dbReference type="Ensembl" id="ENSMICP00000039534.2"/>
    </source>
</evidence>
<gene>
    <name evidence="3" type="primary">LOC105861760</name>
</gene>
<dbReference type="AlphaFoldDB" id="A0A8C5XQH1"/>
<dbReference type="Ensembl" id="ENSMICT00000027699.2">
    <property type="protein sequence ID" value="ENSMICP00000039534.2"/>
    <property type="gene ID" value="ENSMICG00000034178.2"/>
</dbReference>
<dbReference type="FunFam" id="3.40.50.410:FF:000034">
    <property type="entry name" value="calcium-activated chloride channel regulator 1"/>
    <property type="match status" value="1"/>
</dbReference>
<dbReference type="GO" id="GO:0005886">
    <property type="term" value="C:plasma membrane"/>
    <property type="evidence" value="ECO:0007669"/>
    <property type="project" value="TreeGrafter"/>
</dbReference>
<dbReference type="GeneTree" id="ENSGT00940000157555"/>
<dbReference type="InterPro" id="IPR002035">
    <property type="entry name" value="VWF_A"/>
</dbReference>
<dbReference type="InterPro" id="IPR051266">
    <property type="entry name" value="CLCR"/>
</dbReference>
<dbReference type="Gene3D" id="3.40.50.410">
    <property type="entry name" value="von Willebrand factor, type A domain"/>
    <property type="match status" value="1"/>
</dbReference>
<feature type="domain" description="VWFA" evidence="2">
    <location>
        <begin position="318"/>
        <end position="448"/>
    </location>
</feature>
<dbReference type="PROSITE" id="PS50234">
    <property type="entry name" value="VWFA"/>
    <property type="match status" value="1"/>
</dbReference>
<dbReference type="NCBIfam" id="NF041940">
    <property type="entry name" value="choice_anch_X"/>
    <property type="match status" value="1"/>
</dbReference>
<dbReference type="InterPro" id="IPR036465">
    <property type="entry name" value="vWFA_dom_sf"/>
</dbReference>
<dbReference type="SMART" id="SM00327">
    <property type="entry name" value="VWA"/>
    <property type="match status" value="1"/>
</dbReference>
<dbReference type="PANTHER" id="PTHR10579:SF42">
    <property type="entry name" value="CHLORIDE CHANNEL ACCESSORY 3B"/>
    <property type="match status" value="1"/>
</dbReference>
<organism evidence="3 4">
    <name type="scientific">Microcebus murinus</name>
    <name type="common">Gray mouse lemur</name>
    <name type="synonym">Lemur murinus</name>
    <dbReference type="NCBI Taxonomy" id="30608"/>
    <lineage>
        <taxon>Eukaryota</taxon>
        <taxon>Metazoa</taxon>
        <taxon>Chordata</taxon>
        <taxon>Craniata</taxon>
        <taxon>Vertebrata</taxon>
        <taxon>Euteleostomi</taxon>
        <taxon>Mammalia</taxon>
        <taxon>Eutheria</taxon>
        <taxon>Euarchontoglires</taxon>
        <taxon>Primates</taxon>
        <taxon>Strepsirrhini</taxon>
        <taxon>Lemuriformes</taxon>
        <taxon>Cheirogaleidae</taxon>
        <taxon>Microcebus</taxon>
    </lineage>
</organism>